<keyword evidence="3" id="KW-0808">Transferase</keyword>
<dbReference type="PANTHER" id="PTHR43777">
    <property type="entry name" value="MOLYBDENUM COFACTOR CYTIDYLYLTRANSFERASE"/>
    <property type="match status" value="1"/>
</dbReference>
<feature type="domain" description="HTH lysR-type" evidence="1">
    <location>
        <begin position="25"/>
        <end position="83"/>
    </location>
</feature>
<dbReference type="InterPro" id="IPR036388">
    <property type="entry name" value="WH-like_DNA-bd_sf"/>
</dbReference>
<feature type="domain" description="MobA-like NTP transferase" evidence="2">
    <location>
        <begin position="120"/>
        <end position="289"/>
    </location>
</feature>
<reference evidence="3 4" key="1">
    <citation type="submission" date="2024-04" db="EMBL/GenBank/DDBJ databases">
        <title>Human intestinal bacterial collection.</title>
        <authorList>
            <person name="Pauvert C."/>
            <person name="Hitch T.C.A."/>
            <person name="Clavel T."/>
        </authorList>
    </citation>
    <scope>NUCLEOTIDE SEQUENCE [LARGE SCALE GENOMIC DNA]</scope>
    <source>
        <strain evidence="3 4">CLA-AA-H197</strain>
    </source>
</reference>
<dbReference type="Gene3D" id="1.10.10.10">
    <property type="entry name" value="Winged helix-like DNA-binding domain superfamily/Winged helix DNA-binding domain"/>
    <property type="match status" value="1"/>
</dbReference>
<dbReference type="Pfam" id="PF00126">
    <property type="entry name" value="HTH_1"/>
    <property type="match status" value="1"/>
</dbReference>
<protein>
    <submittedName>
        <fullName evidence="3">NTP transferase domain-containing protein</fullName>
    </submittedName>
</protein>
<name>A0ABV1IHG5_9ACTN</name>
<dbReference type="SUPFAM" id="SSF53448">
    <property type="entry name" value="Nucleotide-diphospho-sugar transferases"/>
    <property type="match status" value="1"/>
</dbReference>
<gene>
    <name evidence="3" type="ORF">AAAT05_08290</name>
</gene>
<dbReference type="EMBL" id="JBBNGS010000016">
    <property type="protein sequence ID" value="MEQ2638338.1"/>
    <property type="molecule type" value="Genomic_DNA"/>
</dbReference>
<dbReference type="Gene3D" id="3.90.550.10">
    <property type="entry name" value="Spore Coat Polysaccharide Biosynthesis Protein SpsA, Chain A"/>
    <property type="match status" value="1"/>
</dbReference>
<dbReference type="GO" id="GO:0016740">
    <property type="term" value="F:transferase activity"/>
    <property type="evidence" value="ECO:0007669"/>
    <property type="project" value="UniProtKB-KW"/>
</dbReference>
<comment type="caution">
    <text evidence="3">The sequence shown here is derived from an EMBL/GenBank/DDBJ whole genome shotgun (WGS) entry which is preliminary data.</text>
</comment>
<dbReference type="SUPFAM" id="SSF46785">
    <property type="entry name" value="Winged helix' DNA-binding domain"/>
    <property type="match status" value="1"/>
</dbReference>
<evidence type="ECO:0000313" key="3">
    <source>
        <dbReference type="EMBL" id="MEQ2638338.1"/>
    </source>
</evidence>
<sequence length="329" mass="35432">MKPDLRAYLLGFEGARVFGPGPRELLERVESEGSLRAAAISMGMAYTKASRMVKAAEASFGFPLTERTIGGVGGGGSRLTTEARDLLNRYEAFEAACEDDLRRNFSECFSGFADVPRIGCVVMASGLGRRFRHAVGAAQTDALPGADEDKLLQPLLGVPVLQHTLSSLPENMLNVVVVTRSEAVEGLCEDLGVRCVRHAGAYQSDTIRQGLRALSGVPGCLFVPGDQPMVTEASVRALVGEYQLHPGSIVRLAWRGVPASPILWPSEDLPALAALEGDAGGSALLARREELGRRVRLVEATHELEVADVDTPDDLERIETLVRDWEELV</sequence>
<dbReference type="CDD" id="cd04182">
    <property type="entry name" value="GT_2_like_f"/>
    <property type="match status" value="1"/>
</dbReference>
<keyword evidence="4" id="KW-1185">Reference proteome</keyword>
<dbReference type="InterPro" id="IPR029044">
    <property type="entry name" value="Nucleotide-diphossugar_trans"/>
</dbReference>
<dbReference type="InterPro" id="IPR025877">
    <property type="entry name" value="MobA-like_NTP_Trfase"/>
</dbReference>
<dbReference type="InterPro" id="IPR036390">
    <property type="entry name" value="WH_DNA-bd_sf"/>
</dbReference>
<organism evidence="3 4">
    <name type="scientific">Paratractidigestivibacter faecalis</name>
    <dbReference type="NCBI Taxonomy" id="2292441"/>
    <lineage>
        <taxon>Bacteria</taxon>
        <taxon>Bacillati</taxon>
        <taxon>Actinomycetota</taxon>
        <taxon>Coriobacteriia</taxon>
        <taxon>Coriobacteriales</taxon>
        <taxon>Atopobiaceae</taxon>
        <taxon>Paratractidigestivibacter</taxon>
    </lineage>
</organism>
<dbReference type="PANTHER" id="PTHR43777:SF1">
    <property type="entry name" value="MOLYBDENUM COFACTOR CYTIDYLYLTRANSFERASE"/>
    <property type="match status" value="1"/>
</dbReference>
<dbReference type="InterPro" id="IPR000847">
    <property type="entry name" value="LysR_HTH_N"/>
</dbReference>
<dbReference type="RefSeq" id="WP_349183021.1">
    <property type="nucleotide sequence ID" value="NZ_JBBNGS010000016.1"/>
</dbReference>
<evidence type="ECO:0000259" key="1">
    <source>
        <dbReference type="Pfam" id="PF00126"/>
    </source>
</evidence>
<evidence type="ECO:0000313" key="4">
    <source>
        <dbReference type="Proteomes" id="UP001478817"/>
    </source>
</evidence>
<evidence type="ECO:0000259" key="2">
    <source>
        <dbReference type="Pfam" id="PF12804"/>
    </source>
</evidence>
<dbReference type="Pfam" id="PF12804">
    <property type="entry name" value="NTP_transf_3"/>
    <property type="match status" value="1"/>
</dbReference>
<proteinExistence type="predicted"/>
<dbReference type="Proteomes" id="UP001478817">
    <property type="component" value="Unassembled WGS sequence"/>
</dbReference>
<accession>A0ABV1IHG5</accession>